<dbReference type="EMBL" id="BARW01026856">
    <property type="protein sequence ID" value="GAJ10055.1"/>
    <property type="molecule type" value="Genomic_DNA"/>
</dbReference>
<evidence type="ECO:0000313" key="2">
    <source>
        <dbReference type="EMBL" id="GAJ10055.1"/>
    </source>
</evidence>
<protein>
    <submittedName>
        <fullName evidence="2">Uncharacterized protein</fullName>
    </submittedName>
</protein>
<proteinExistence type="predicted"/>
<evidence type="ECO:0000256" key="1">
    <source>
        <dbReference type="SAM" id="Phobius"/>
    </source>
</evidence>
<feature type="transmembrane region" description="Helical" evidence="1">
    <location>
        <begin position="33"/>
        <end position="53"/>
    </location>
</feature>
<accession>X1VN15</accession>
<feature type="transmembrane region" description="Helical" evidence="1">
    <location>
        <begin position="7"/>
        <end position="27"/>
    </location>
</feature>
<keyword evidence="1" id="KW-0812">Transmembrane</keyword>
<keyword evidence="1" id="KW-0472">Membrane</keyword>
<name>X1VN15_9ZZZZ</name>
<comment type="caution">
    <text evidence="2">The sequence shown here is derived from an EMBL/GenBank/DDBJ whole genome shotgun (WGS) entry which is preliminary data.</text>
</comment>
<sequence length="56" mass="6084">MKQVVKLSAFILLAIGTFGLLINEFIFDWGSTATLTFAVVNVVGFATLAFANWGMK</sequence>
<organism evidence="2">
    <name type="scientific">marine sediment metagenome</name>
    <dbReference type="NCBI Taxonomy" id="412755"/>
    <lineage>
        <taxon>unclassified sequences</taxon>
        <taxon>metagenomes</taxon>
        <taxon>ecological metagenomes</taxon>
    </lineage>
</organism>
<reference evidence="2" key="1">
    <citation type="journal article" date="2014" name="Front. Microbiol.">
        <title>High frequency of phylogenetically diverse reductive dehalogenase-homologous genes in deep subseafloor sedimentary metagenomes.</title>
        <authorList>
            <person name="Kawai M."/>
            <person name="Futagami T."/>
            <person name="Toyoda A."/>
            <person name="Takaki Y."/>
            <person name="Nishi S."/>
            <person name="Hori S."/>
            <person name="Arai W."/>
            <person name="Tsubouchi T."/>
            <person name="Morono Y."/>
            <person name="Uchiyama I."/>
            <person name="Ito T."/>
            <person name="Fujiyama A."/>
            <person name="Inagaki F."/>
            <person name="Takami H."/>
        </authorList>
    </citation>
    <scope>NUCLEOTIDE SEQUENCE</scope>
    <source>
        <strain evidence="2">Expedition CK06-06</strain>
    </source>
</reference>
<dbReference type="AlphaFoldDB" id="X1VN15"/>
<gene>
    <name evidence="2" type="ORF">S12H4_43714</name>
</gene>
<keyword evidence="1" id="KW-1133">Transmembrane helix</keyword>